<accession>A0A0D3HLF2</accession>
<dbReference type="STRING" id="65489.A0A0D3HLF2"/>
<dbReference type="HOGENOM" id="CLU_671552_0_0_1"/>
<sequence length="478" mass="52218">MVGTSSWSSSSSSSLGSLDDDIVVACVVKAADAAVEGACVKFLCSYGGRILPRHADGALRYVGGDNRVVSVDRSLPFHELQRKLREMCGWEAVCLRCQLPTEDLDALVSVTGDDDLANLLEEYNAASRDRLQPLKIRAFLFPRTTATTTAPLSRSPSPTAASRTAPRAHYQHQTGSAPSCASRWAARQMSLPPARVPHQQHHYNRHGGDARPQRYLVQSASSRWLEAARSWGQQGQRAIASQDSPVRFSAVPGRSSVQGRRAMVGTSSWSSSSSCTSSLGSLDDDVVVACVVKAADAAVEGTCVKFLCSYGGRILPRHADGALRYVGGDNRVVSVDRSLPFHELQRKLREMCGWEAVCLRCQLPTEDLDALVSVTGDDDLANLLEEYDAASRDRLQPLKIRAFLFPRTTTTTPPPPSRTVPHALYHRQTGSAPSCASRWAAHQMSSPPARVLHQQQHHNRHSGEARPHRYLVQSASHW</sequence>
<dbReference type="InterPro" id="IPR053198">
    <property type="entry name" value="Gynoecium_Dev_Regulator"/>
</dbReference>
<dbReference type="Gene3D" id="3.10.20.90">
    <property type="entry name" value="Phosphatidylinositol 3-kinase Catalytic Subunit, Chain A, domain 1"/>
    <property type="match status" value="2"/>
</dbReference>
<dbReference type="PANTHER" id="PTHR31066">
    <property type="entry name" value="OS05G0427100 PROTEIN-RELATED"/>
    <property type="match status" value="1"/>
</dbReference>
<feature type="region of interest" description="Disordered" evidence="1">
    <location>
        <begin position="445"/>
        <end position="468"/>
    </location>
</feature>
<protein>
    <recommendedName>
        <fullName evidence="2">PB1 domain-containing protein</fullName>
    </recommendedName>
</protein>
<dbReference type="CDD" id="cd06410">
    <property type="entry name" value="PB1_UP2"/>
    <property type="match status" value="2"/>
</dbReference>
<reference evidence="3" key="1">
    <citation type="journal article" date="2009" name="Rice">
        <title>De Novo Next Generation Sequencing of Plant Genomes.</title>
        <authorList>
            <person name="Rounsley S."/>
            <person name="Marri P.R."/>
            <person name="Yu Y."/>
            <person name="He R."/>
            <person name="Sisneros N."/>
            <person name="Goicoechea J.L."/>
            <person name="Lee S.J."/>
            <person name="Angelova A."/>
            <person name="Kudrna D."/>
            <person name="Luo M."/>
            <person name="Affourtit J."/>
            <person name="Desany B."/>
            <person name="Knight J."/>
            <person name="Niazi F."/>
            <person name="Egholm M."/>
            <person name="Wing R.A."/>
        </authorList>
    </citation>
    <scope>NUCLEOTIDE SEQUENCE [LARGE SCALE GENOMIC DNA]</scope>
    <source>
        <strain evidence="3">cv. IRGC 105608</strain>
    </source>
</reference>
<evidence type="ECO:0000313" key="3">
    <source>
        <dbReference type="EnsemblPlants" id="OBART11G12220.1"/>
    </source>
</evidence>
<dbReference type="Gramene" id="OBART11G12220.1">
    <property type="protein sequence ID" value="OBART11G12220.1"/>
    <property type="gene ID" value="OBART11G12220"/>
</dbReference>
<dbReference type="eggNOG" id="ENOG502RXH8">
    <property type="taxonomic scope" value="Eukaryota"/>
</dbReference>
<dbReference type="PaxDb" id="65489-OBART11G12220.1"/>
<dbReference type="Proteomes" id="UP000026960">
    <property type="component" value="Chromosome 11"/>
</dbReference>
<dbReference type="PANTHER" id="PTHR31066:SF10">
    <property type="entry name" value="OCTICOSAPEPTIDE_PHOX_BEM1P FAMILY PROTEIN"/>
    <property type="match status" value="1"/>
</dbReference>
<reference evidence="3" key="2">
    <citation type="submission" date="2015-03" db="UniProtKB">
        <authorList>
            <consortium name="EnsemblPlants"/>
        </authorList>
    </citation>
    <scope>IDENTIFICATION</scope>
</reference>
<organism evidence="3">
    <name type="scientific">Oryza barthii</name>
    <dbReference type="NCBI Taxonomy" id="65489"/>
    <lineage>
        <taxon>Eukaryota</taxon>
        <taxon>Viridiplantae</taxon>
        <taxon>Streptophyta</taxon>
        <taxon>Embryophyta</taxon>
        <taxon>Tracheophyta</taxon>
        <taxon>Spermatophyta</taxon>
        <taxon>Magnoliopsida</taxon>
        <taxon>Liliopsida</taxon>
        <taxon>Poales</taxon>
        <taxon>Poaceae</taxon>
        <taxon>BOP clade</taxon>
        <taxon>Oryzoideae</taxon>
        <taxon>Oryzeae</taxon>
        <taxon>Oryzinae</taxon>
        <taxon>Oryza</taxon>
    </lineage>
</organism>
<dbReference type="Pfam" id="PF00564">
    <property type="entry name" value="PB1"/>
    <property type="match status" value="2"/>
</dbReference>
<evidence type="ECO:0000313" key="4">
    <source>
        <dbReference type="Proteomes" id="UP000026960"/>
    </source>
</evidence>
<dbReference type="SUPFAM" id="SSF54277">
    <property type="entry name" value="CAD &amp; PB1 domains"/>
    <property type="match status" value="2"/>
</dbReference>
<dbReference type="EnsemblPlants" id="OBART11G12220.1">
    <property type="protein sequence ID" value="OBART11G12220.1"/>
    <property type="gene ID" value="OBART11G12220"/>
</dbReference>
<evidence type="ECO:0000259" key="2">
    <source>
        <dbReference type="SMART" id="SM00666"/>
    </source>
</evidence>
<name>A0A0D3HLF2_9ORYZ</name>
<dbReference type="SMART" id="SM00666">
    <property type="entry name" value="PB1"/>
    <property type="match status" value="2"/>
</dbReference>
<feature type="domain" description="PB1" evidence="2">
    <location>
        <begin position="318"/>
        <end position="407"/>
    </location>
</feature>
<proteinExistence type="predicted"/>
<feature type="region of interest" description="Disordered" evidence="1">
    <location>
        <begin position="147"/>
        <end position="184"/>
    </location>
</feature>
<keyword evidence="4" id="KW-1185">Reference proteome</keyword>
<feature type="domain" description="PB1" evidence="2">
    <location>
        <begin position="54"/>
        <end position="143"/>
    </location>
</feature>
<dbReference type="InterPro" id="IPR000270">
    <property type="entry name" value="PB1_dom"/>
</dbReference>
<evidence type="ECO:0000256" key="1">
    <source>
        <dbReference type="SAM" id="MobiDB-lite"/>
    </source>
</evidence>
<feature type="compositionally biased region" description="Polar residues" evidence="1">
    <location>
        <begin position="147"/>
        <end position="162"/>
    </location>
</feature>
<dbReference type="AlphaFoldDB" id="A0A0D3HLF2"/>